<keyword evidence="1" id="KW-0472">Membrane</keyword>
<reference evidence="2 3" key="1">
    <citation type="submission" date="2019-10" db="EMBL/GenBank/DDBJ databases">
        <authorList>
            <person name="Karimi E."/>
        </authorList>
    </citation>
    <scope>NUCLEOTIDE SEQUENCE [LARGE SCALE GENOMIC DNA]</scope>
    <source>
        <strain evidence="2">Exiguobacterium sp. 9Y</strain>
    </source>
</reference>
<keyword evidence="1" id="KW-0812">Transmembrane</keyword>
<keyword evidence="3" id="KW-1185">Reference proteome</keyword>
<dbReference type="Proteomes" id="UP000439752">
    <property type="component" value="Unassembled WGS sequence"/>
</dbReference>
<dbReference type="EMBL" id="CABWKQ010000058">
    <property type="protein sequence ID" value="VWX38750.1"/>
    <property type="molecule type" value="Genomic_DNA"/>
</dbReference>
<name>A0A653IHW5_9BACL</name>
<proteinExistence type="predicted"/>
<dbReference type="RefSeq" id="WP_159172600.1">
    <property type="nucleotide sequence ID" value="NZ_LR732308.1"/>
</dbReference>
<feature type="transmembrane region" description="Helical" evidence="1">
    <location>
        <begin position="30"/>
        <end position="54"/>
    </location>
</feature>
<keyword evidence="1" id="KW-1133">Transmembrane helix</keyword>
<evidence type="ECO:0000313" key="2">
    <source>
        <dbReference type="EMBL" id="VWX38750.1"/>
    </source>
</evidence>
<protein>
    <submittedName>
        <fullName evidence="2">Uncharacterized protein</fullName>
    </submittedName>
</protein>
<gene>
    <name evidence="2" type="ORF">EXIGUO9Y_80078</name>
</gene>
<evidence type="ECO:0000313" key="3">
    <source>
        <dbReference type="Proteomes" id="UP000439752"/>
    </source>
</evidence>
<evidence type="ECO:0000256" key="1">
    <source>
        <dbReference type="SAM" id="Phobius"/>
    </source>
</evidence>
<accession>A0A653IHW5</accession>
<sequence length="63" mass="7591">MKYIRYLIYFGLMVTINYYLSMYVTVDKKLLHSLLAFIILISVAFLLITIEYFFNRKVHKSCD</sequence>
<feature type="transmembrane region" description="Helical" evidence="1">
    <location>
        <begin position="7"/>
        <end position="24"/>
    </location>
</feature>
<dbReference type="AlphaFoldDB" id="A0A653IHW5"/>
<organism evidence="2 3">
    <name type="scientific">Exiguobacterium oxidotolerans</name>
    <dbReference type="NCBI Taxonomy" id="223958"/>
    <lineage>
        <taxon>Bacteria</taxon>
        <taxon>Bacillati</taxon>
        <taxon>Bacillota</taxon>
        <taxon>Bacilli</taxon>
        <taxon>Bacillales</taxon>
        <taxon>Bacillales Family XII. Incertae Sedis</taxon>
        <taxon>Exiguobacterium</taxon>
    </lineage>
</organism>